<dbReference type="PANTHER" id="PTHR21210">
    <property type="entry name" value="TRNA (URACIL-O(2)-)-METHYLTRANSFERASE-RELATED"/>
    <property type="match status" value="1"/>
</dbReference>
<evidence type="ECO:0000256" key="6">
    <source>
        <dbReference type="ARBA" id="ARBA00022691"/>
    </source>
</evidence>
<evidence type="ECO:0000256" key="4">
    <source>
        <dbReference type="ARBA" id="ARBA00022603"/>
    </source>
</evidence>
<name>A0A9J7LWP9_BRAFL</name>
<feature type="region of interest" description="Disordered" evidence="10">
    <location>
        <begin position="209"/>
        <end position="279"/>
    </location>
</feature>
<evidence type="ECO:0000256" key="5">
    <source>
        <dbReference type="ARBA" id="ARBA00022679"/>
    </source>
</evidence>
<dbReference type="GO" id="GO:0016300">
    <property type="term" value="F:tRNA (uridine) methyltransferase activity"/>
    <property type="evidence" value="ECO:0000318"/>
    <property type="project" value="GO_Central"/>
</dbReference>
<dbReference type="InterPro" id="IPR011671">
    <property type="entry name" value="tRNA_uracil_MeTrfase"/>
</dbReference>
<keyword evidence="11" id="KW-1185">Reference proteome</keyword>
<evidence type="ECO:0000256" key="8">
    <source>
        <dbReference type="ARBA" id="ARBA00047957"/>
    </source>
</evidence>
<gene>
    <name evidence="12" type="primary">LOC118425414</name>
</gene>
<comment type="function">
    <text evidence="9">Adenosyl-L-methionine (AdoMet)-dependent tRNA (uracil-O(2)-)-methyltransferase.</text>
</comment>
<keyword evidence="3 9" id="KW-0963">Cytoplasm</keyword>
<reference evidence="12" key="2">
    <citation type="submission" date="2025-08" db="UniProtKB">
        <authorList>
            <consortium name="RefSeq"/>
        </authorList>
    </citation>
    <scope>IDENTIFICATION</scope>
    <source>
        <strain evidence="12">S238N-H82</strain>
        <tissue evidence="12">Testes</tissue>
    </source>
</reference>
<evidence type="ECO:0000256" key="9">
    <source>
        <dbReference type="RuleBase" id="RU368004"/>
    </source>
</evidence>
<organism evidence="11 12">
    <name type="scientific">Branchiostoma floridae</name>
    <name type="common">Florida lancelet</name>
    <name type="synonym">Amphioxus</name>
    <dbReference type="NCBI Taxonomy" id="7739"/>
    <lineage>
        <taxon>Eukaryota</taxon>
        <taxon>Metazoa</taxon>
        <taxon>Chordata</taxon>
        <taxon>Cephalochordata</taxon>
        <taxon>Leptocardii</taxon>
        <taxon>Amphioxiformes</taxon>
        <taxon>Branchiostomatidae</taxon>
        <taxon>Branchiostoma</taxon>
    </lineage>
</organism>
<protein>
    <recommendedName>
        <fullName evidence="9">tRNA (uracil-O(2)-)-methyltransferase</fullName>
        <ecNumber evidence="9">2.1.1.211</ecNumber>
    </recommendedName>
</protein>
<keyword evidence="7 9" id="KW-0819">tRNA processing</keyword>
<proteinExistence type="inferred from homology"/>
<dbReference type="GO" id="GO:0030488">
    <property type="term" value="P:tRNA methylation"/>
    <property type="evidence" value="ECO:0000318"/>
    <property type="project" value="GO_Central"/>
</dbReference>
<evidence type="ECO:0000256" key="10">
    <source>
        <dbReference type="SAM" id="MobiDB-lite"/>
    </source>
</evidence>
<dbReference type="RefSeq" id="XP_035690116.1">
    <property type="nucleotide sequence ID" value="XM_035834223.1"/>
</dbReference>
<accession>A0A9J7LWP9</accession>
<dbReference type="GO" id="GO:0141101">
    <property type="term" value="F:tRNA(Ser) (uridine(44)-2'-O-)-methyltransferase activity"/>
    <property type="evidence" value="ECO:0007669"/>
    <property type="project" value="UniProtKB-EC"/>
</dbReference>
<dbReference type="EC" id="2.1.1.211" evidence="9"/>
<dbReference type="OrthoDB" id="10056603at2759"/>
<keyword evidence="4 9" id="KW-0489">Methyltransferase</keyword>
<dbReference type="GeneID" id="118425414"/>
<dbReference type="Proteomes" id="UP000001554">
    <property type="component" value="Chromosome 11"/>
</dbReference>
<evidence type="ECO:0000256" key="3">
    <source>
        <dbReference type="ARBA" id="ARBA00022490"/>
    </source>
</evidence>
<dbReference type="AlphaFoldDB" id="A0A9J7LWP9"/>
<evidence type="ECO:0000256" key="7">
    <source>
        <dbReference type="ARBA" id="ARBA00022694"/>
    </source>
</evidence>
<comment type="subcellular location">
    <subcellularLocation>
        <location evidence="1 9">Cytoplasm</location>
    </subcellularLocation>
</comment>
<evidence type="ECO:0000256" key="1">
    <source>
        <dbReference type="ARBA" id="ARBA00004496"/>
    </source>
</evidence>
<comment type="catalytic activity">
    <reaction evidence="8 9">
        <text>uridine(44) in tRNA(Ser) + S-adenosyl-L-methionine = 2'-O-methyluridine(44) in tRNA(Ser) + S-adenosyl-L-homocysteine + H(+)</text>
        <dbReference type="Rhea" id="RHEA:43100"/>
        <dbReference type="Rhea" id="RHEA-COMP:10339"/>
        <dbReference type="Rhea" id="RHEA-COMP:10340"/>
        <dbReference type="ChEBI" id="CHEBI:15378"/>
        <dbReference type="ChEBI" id="CHEBI:57856"/>
        <dbReference type="ChEBI" id="CHEBI:59789"/>
        <dbReference type="ChEBI" id="CHEBI:65315"/>
        <dbReference type="ChEBI" id="CHEBI:74478"/>
        <dbReference type="EC" id="2.1.1.211"/>
    </reaction>
</comment>
<keyword evidence="5 9" id="KW-0808">Transferase</keyword>
<evidence type="ECO:0000313" key="11">
    <source>
        <dbReference type="Proteomes" id="UP000001554"/>
    </source>
</evidence>
<evidence type="ECO:0000313" key="12">
    <source>
        <dbReference type="RefSeq" id="XP_035690116.1"/>
    </source>
</evidence>
<comment type="similarity">
    <text evidence="2 9">Belongs to the TRM44 family.</text>
</comment>
<evidence type="ECO:0000256" key="2">
    <source>
        <dbReference type="ARBA" id="ARBA00009056"/>
    </source>
</evidence>
<reference evidence="11" key="1">
    <citation type="journal article" date="2020" name="Nat. Ecol. Evol.">
        <title>Deeply conserved synteny resolves early events in vertebrate evolution.</title>
        <authorList>
            <person name="Simakov O."/>
            <person name="Marletaz F."/>
            <person name="Yue J.X."/>
            <person name="O'Connell B."/>
            <person name="Jenkins J."/>
            <person name="Brandt A."/>
            <person name="Calef R."/>
            <person name="Tung C.H."/>
            <person name="Huang T.K."/>
            <person name="Schmutz J."/>
            <person name="Satoh N."/>
            <person name="Yu J.K."/>
            <person name="Putnam N.H."/>
            <person name="Green R.E."/>
            <person name="Rokhsar D.S."/>
        </authorList>
    </citation>
    <scope>NUCLEOTIDE SEQUENCE [LARGE SCALE GENOMIC DNA]</scope>
    <source>
        <strain evidence="11">S238N-H82</strain>
    </source>
</reference>
<dbReference type="GO" id="GO:0005737">
    <property type="term" value="C:cytoplasm"/>
    <property type="evidence" value="ECO:0007669"/>
    <property type="project" value="UniProtKB-SubCell"/>
</dbReference>
<dbReference type="KEGG" id="bfo:118425414"/>
<keyword evidence="6 9" id="KW-0949">S-adenosyl-L-methionine</keyword>
<dbReference type="Pfam" id="PF07757">
    <property type="entry name" value="AdoMet_MTase"/>
    <property type="match status" value="1"/>
</dbReference>
<dbReference type="PANTHER" id="PTHR21210:SF0">
    <property type="entry name" value="TRNA (URACIL-O(2)-)-METHYLTRANSFERASE-RELATED"/>
    <property type="match status" value="1"/>
</dbReference>
<sequence>MGVDMLACDLPEAGVRRVGDLPEAGVRRVGDLPEAGVRRVGDLSEAAARQVGAIPTAAEPAGFWSGVAVWVDKPHVVNRRLTGAKEVARIWTNHRVISTMLQQPRVFAGLSEESLQKRLADMKMDGRNEAEGDDLELIIRDLLPRQLERAKVVREVVVLDHPRITAWFIPLGSSCHGDTESEQSYKSYRFVYSEDQTGKTIALDILSPPGGAAAHSPDRNCSSGGAAANSPDRKCSPGGAAVHSAEDDRKCSPGGAAVHSAEDDRKCSPGGAAVHSAEDDGICSPTTKWLCEHLLPKIAKWSEEVVEGGRRRVQDLVPIDRYNVLYQQLKRKYGRRMMQVWPDVTTTDPEKFVYEDIAIATYLLVTWLRTSLCF</sequence>